<evidence type="ECO:0000313" key="1">
    <source>
        <dbReference type="EMBL" id="TGL09532.1"/>
    </source>
</evidence>
<dbReference type="Gene3D" id="2.120.10.80">
    <property type="entry name" value="Kelch-type beta propeller"/>
    <property type="match status" value="2"/>
</dbReference>
<dbReference type="SMART" id="SM00612">
    <property type="entry name" value="Kelch"/>
    <property type="match status" value="2"/>
</dbReference>
<dbReference type="Proteomes" id="UP000297641">
    <property type="component" value="Unassembled WGS sequence"/>
</dbReference>
<proteinExistence type="predicted"/>
<dbReference type="PANTHER" id="PTHR45632">
    <property type="entry name" value="LD33804P"/>
    <property type="match status" value="1"/>
</dbReference>
<protein>
    <submittedName>
        <fullName evidence="1">Kelch repeat-containing protein</fullName>
    </submittedName>
</protein>
<dbReference type="SUPFAM" id="SSF50965">
    <property type="entry name" value="Galactose oxidase, central domain"/>
    <property type="match status" value="2"/>
</dbReference>
<dbReference type="InterPro" id="IPR006652">
    <property type="entry name" value="Kelch_1"/>
</dbReference>
<dbReference type="Pfam" id="PF01344">
    <property type="entry name" value="Kelch_1"/>
    <property type="match status" value="1"/>
</dbReference>
<dbReference type="AlphaFoldDB" id="A0A7I0HXE0"/>
<gene>
    <name evidence="1" type="ORF">EHQ43_01270</name>
</gene>
<evidence type="ECO:0000313" key="2">
    <source>
        <dbReference type="Proteomes" id="UP000297641"/>
    </source>
</evidence>
<dbReference type="InterPro" id="IPR011043">
    <property type="entry name" value="Gal_Oxase/kelch_b-propeller"/>
</dbReference>
<accession>A0A7I0HXE0</accession>
<sequence>MRLGFNLIFFLFILFCKVEAPKQNIFDPTTSLGGSAVVALGLGFGNDLQITTRYKPNDYPTIVKTEYLDLDLSAPVASFFTKEEFRISEPYQNDLILRDVFPLSESKLRVLFSVSSRSEWRDPLTITIAKPDELTDYSFRGKQLEFRFPYPKYFGSISEAKGYITSTILVDGRILLVGGVNPSGSTLATVEILNPETGLSKVLPSLNQSLMGMAICVQKNGRVYVSGGKTVSGNVTHETQISNKIYLIDPVNEAVTELPFSMQRRRHGHTMVCLNQGDLLVSGGQFQAGADASAVINDHEYISTSGSSSTILGVSSNFPIGISFHSAEYDEVNSRILYFGGRDRLDPYAFFSNTVYSIDTNSYNLISLPGVFSTARSNVTHIKMPNRDRVLFGGMIREGTGTKSIESWNENKSTTTSLGFTTRFKNGSAISKFSNEQVFYTGGIDTYYKSGILELYDHYEKKNFIVDTMMIPRSEHSAHLTSKGIVIFGDSASLDTRVEIYGKD</sequence>
<dbReference type="PANTHER" id="PTHR45632:SF14">
    <property type="entry name" value="KELCH-LIKE PROTEIN 33"/>
    <property type="match status" value="1"/>
</dbReference>
<reference evidence="1 2" key="1">
    <citation type="journal article" date="2019" name="PLoS Negl. Trop. Dis.">
        <title>Revisiting the worldwide diversity of Leptospira species in the environment.</title>
        <authorList>
            <person name="Vincent A.T."/>
            <person name="Schiettekatte O."/>
            <person name="Bourhy P."/>
            <person name="Veyrier F.J."/>
            <person name="Picardeau M."/>
        </authorList>
    </citation>
    <scope>NUCLEOTIDE SEQUENCE [LARGE SCALE GENOMIC DNA]</scope>
    <source>
        <strain evidence="1 2">201800273</strain>
    </source>
</reference>
<name>A0A7I0HXE0_9LEPT</name>
<comment type="caution">
    <text evidence="1">The sequence shown here is derived from an EMBL/GenBank/DDBJ whole genome shotgun (WGS) entry which is preliminary data.</text>
</comment>
<dbReference type="EMBL" id="RQFT01000001">
    <property type="protein sequence ID" value="TGL09532.1"/>
    <property type="molecule type" value="Genomic_DNA"/>
</dbReference>
<dbReference type="InterPro" id="IPR015915">
    <property type="entry name" value="Kelch-typ_b-propeller"/>
</dbReference>
<organism evidence="1 2">
    <name type="scientific">Leptospira bouyouniensis</name>
    <dbReference type="NCBI Taxonomy" id="2484911"/>
    <lineage>
        <taxon>Bacteria</taxon>
        <taxon>Pseudomonadati</taxon>
        <taxon>Spirochaetota</taxon>
        <taxon>Spirochaetia</taxon>
        <taxon>Leptospirales</taxon>
        <taxon>Leptospiraceae</taxon>
        <taxon>Leptospira</taxon>
    </lineage>
</organism>
<dbReference type="RefSeq" id="WP_135769921.1">
    <property type="nucleotide sequence ID" value="NZ_RQFT01000001.1"/>
</dbReference>